<evidence type="ECO:0000313" key="1">
    <source>
        <dbReference type="EMBL" id="TCP38694.1"/>
    </source>
</evidence>
<protein>
    <submittedName>
        <fullName evidence="1">Uncharacterized protein</fullName>
    </submittedName>
</protein>
<keyword evidence="2" id="KW-1185">Reference proteome</keyword>
<dbReference type="Proteomes" id="UP000294911">
    <property type="component" value="Unassembled WGS sequence"/>
</dbReference>
<comment type="caution">
    <text evidence="1">The sequence shown here is derived from an EMBL/GenBank/DDBJ whole genome shotgun (WGS) entry which is preliminary data.</text>
</comment>
<dbReference type="EMBL" id="SLXQ01000044">
    <property type="protein sequence ID" value="TCP38694.1"/>
    <property type="molecule type" value="Genomic_DNA"/>
</dbReference>
<dbReference type="AlphaFoldDB" id="A0A4R2PU49"/>
<accession>A0A4R2PU49</accession>
<organism evidence="1 2">
    <name type="scientific">Tamaricihabitans halophyticus</name>
    <dbReference type="NCBI Taxonomy" id="1262583"/>
    <lineage>
        <taxon>Bacteria</taxon>
        <taxon>Bacillati</taxon>
        <taxon>Actinomycetota</taxon>
        <taxon>Actinomycetes</taxon>
        <taxon>Pseudonocardiales</taxon>
        <taxon>Pseudonocardiaceae</taxon>
        <taxon>Tamaricihabitans</taxon>
    </lineage>
</organism>
<dbReference type="RefSeq" id="WP_132881505.1">
    <property type="nucleotide sequence ID" value="NZ_SLXQ01000044.1"/>
</dbReference>
<name>A0A4R2PU49_9PSEU</name>
<proteinExistence type="predicted"/>
<reference evidence="1 2" key="1">
    <citation type="submission" date="2019-03" db="EMBL/GenBank/DDBJ databases">
        <title>Genomic Encyclopedia of Type Strains, Phase IV (KMG-IV): sequencing the most valuable type-strain genomes for metagenomic binning, comparative biology and taxonomic classification.</title>
        <authorList>
            <person name="Goeker M."/>
        </authorList>
    </citation>
    <scope>NUCLEOTIDE SEQUENCE [LARGE SCALE GENOMIC DNA]</scope>
    <source>
        <strain evidence="1 2">DSM 45765</strain>
    </source>
</reference>
<sequence>MAVSGIVLIVIIAVVLFFMSKKGEGSVAWGQVVTGGIVALLLISTPVGPHLQDGVKWLVSGVDSTVSDAVASL</sequence>
<evidence type="ECO:0000313" key="2">
    <source>
        <dbReference type="Proteomes" id="UP000294911"/>
    </source>
</evidence>
<gene>
    <name evidence="1" type="ORF">EV191_1444</name>
</gene>